<dbReference type="PANTHER" id="PTHR43281:SF1">
    <property type="entry name" value="FARNESYL DIPHOSPHATE SYNTHASE"/>
    <property type="match status" value="1"/>
</dbReference>
<dbReference type="STRING" id="377629.TERTU_3252"/>
<dbReference type="PROSITE" id="PS00444">
    <property type="entry name" value="POLYPRENYL_SYNTHASE_2"/>
    <property type="match status" value="1"/>
</dbReference>
<gene>
    <name evidence="8" type="primary">ispA</name>
    <name evidence="8" type="ordered locus">TERTU_3252</name>
</gene>
<dbReference type="EMBL" id="CP001614">
    <property type="protein sequence ID" value="ACR14522.1"/>
    <property type="molecule type" value="Genomic_DNA"/>
</dbReference>
<dbReference type="GO" id="GO:0005737">
    <property type="term" value="C:cytoplasm"/>
    <property type="evidence" value="ECO:0007669"/>
    <property type="project" value="UniProtKB-ARBA"/>
</dbReference>
<dbReference type="GO" id="GO:0008654">
    <property type="term" value="P:phospholipid biosynthetic process"/>
    <property type="evidence" value="ECO:0007669"/>
    <property type="project" value="UniProtKB-ARBA"/>
</dbReference>
<evidence type="ECO:0000256" key="3">
    <source>
        <dbReference type="ARBA" id="ARBA00022679"/>
    </source>
</evidence>
<dbReference type="RefSeq" id="WP_015820636.1">
    <property type="nucleotide sequence ID" value="NC_012997.1"/>
</dbReference>
<evidence type="ECO:0000256" key="7">
    <source>
        <dbReference type="RuleBase" id="RU004466"/>
    </source>
</evidence>
<dbReference type="Gene3D" id="1.10.600.10">
    <property type="entry name" value="Farnesyl Diphosphate Synthase"/>
    <property type="match status" value="1"/>
</dbReference>
<dbReference type="FunFam" id="1.10.600.10:FF:000001">
    <property type="entry name" value="Geranylgeranyl diphosphate synthase"/>
    <property type="match status" value="1"/>
</dbReference>
<dbReference type="PROSITE" id="PS00723">
    <property type="entry name" value="POLYPRENYL_SYNTHASE_1"/>
    <property type="match status" value="1"/>
</dbReference>
<keyword evidence="4" id="KW-0479">Metal-binding</keyword>
<dbReference type="AlphaFoldDB" id="C5BPZ2"/>
<dbReference type="HOGENOM" id="CLU_014015_0_1_6"/>
<dbReference type="NCBIfam" id="NF007877">
    <property type="entry name" value="PRK10581.1"/>
    <property type="match status" value="1"/>
</dbReference>
<dbReference type="KEGG" id="ttu:TERTU_3252"/>
<dbReference type="Pfam" id="PF00348">
    <property type="entry name" value="polyprenyl_synt"/>
    <property type="match status" value="1"/>
</dbReference>
<keyword evidence="3 7" id="KW-0808">Transferase</keyword>
<reference evidence="8 9" key="1">
    <citation type="journal article" date="2009" name="PLoS ONE">
        <title>The complete genome of Teredinibacter turnerae T7901: an intracellular endosymbiont of marine wood-boring bivalves (shipworms).</title>
        <authorList>
            <person name="Yang J.C."/>
            <person name="Madupu R."/>
            <person name="Durkin A.S."/>
            <person name="Ekborg N.A."/>
            <person name="Pedamallu C.S."/>
            <person name="Hostetler J.B."/>
            <person name="Radune D."/>
            <person name="Toms B.S."/>
            <person name="Henrissat B."/>
            <person name="Coutinho P.M."/>
            <person name="Schwarz S."/>
            <person name="Field L."/>
            <person name="Trindade-Silva A.E."/>
            <person name="Soares C.A.G."/>
            <person name="Elshahawi S."/>
            <person name="Hanora A."/>
            <person name="Schmidt E.W."/>
            <person name="Haygood M.G."/>
            <person name="Posfai J."/>
            <person name="Benner J."/>
            <person name="Madinger C."/>
            <person name="Nove J."/>
            <person name="Anton B."/>
            <person name="Chaudhary K."/>
            <person name="Foster J."/>
            <person name="Holman A."/>
            <person name="Kumar S."/>
            <person name="Lessard P.A."/>
            <person name="Luyten Y.A."/>
            <person name="Slatko B."/>
            <person name="Wood N."/>
            <person name="Wu B."/>
            <person name="Teplitski M."/>
            <person name="Mougous J.D."/>
            <person name="Ward N."/>
            <person name="Eisen J.A."/>
            <person name="Badger J.H."/>
            <person name="Distel D.L."/>
        </authorList>
    </citation>
    <scope>NUCLEOTIDE SEQUENCE [LARGE SCALE GENOMIC DNA]</scope>
    <source>
        <strain evidence="9">ATCC 39867 / T7901</strain>
    </source>
</reference>
<name>C5BPZ2_TERTT</name>
<dbReference type="SFLD" id="SFLDG01017">
    <property type="entry name" value="Polyprenyl_Transferase_Like"/>
    <property type="match status" value="1"/>
</dbReference>
<dbReference type="InterPro" id="IPR053378">
    <property type="entry name" value="Prenyl_diphosphate_synthase"/>
</dbReference>
<dbReference type="InterPro" id="IPR008949">
    <property type="entry name" value="Isoprenoid_synthase_dom_sf"/>
</dbReference>
<dbReference type="GO" id="GO:0016114">
    <property type="term" value="P:terpenoid biosynthetic process"/>
    <property type="evidence" value="ECO:0007669"/>
    <property type="project" value="UniProtKB-ARBA"/>
</dbReference>
<evidence type="ECO:0000313" key="9">
    <source>
        <dbReference type="Proteomes" id="UP000009080"/>
    </source>
</evidence>
<dbReference type="eggNOG" id="COG0142">
    <property type="taxonomic scope" value="Bacteria"/>
</dbReference>
<evidence type="ECO:0000256" key="6">
    <source>
        <dbReference type="ARBA" id="ARBA00023229"/>
    </source>
</evidence>
<evidence type="ECO:0000256" key="1">
    <source>
        <dbReference type="ARBA" id="ARBA00001946"/>
    </source>
</evidence>
<dbReference type="NCBIfam" id="NF045485">
    <property type="entry name" value="FPPsyn"/>
    <property type="match status" value="1"/>
</dbReference>
<evidence type="ECO:0000256" key="5">
    <source>
        <dbReference type="ARBA" id="ARBA00022842"/>
    </source>
</evidence>
<proteinExistence type="inferred from homology"/>
<evidence type="ECO:0000256" key="4">
    <source>
        <dbReference type="ARBA" id="ARBA00022723"/>
    </source>
</evidence>
<dbReference type="InterPro" id="IPR000092">
    <property type="entry name" value="Polyprenyl_synt"/>
</dbReference>
<evidence type="ECO:0000313" key="8">
    <source>
        <dbReference type="EMBL" id="ACR14522.1"/>
    </source>
</evidence>
<dbReference type="InterPro" id="IPR033749">
    <property type="entry name" value="Polyprenyl_synt_CS"/>
</dbReference>
<evidence type="ECO:0000256" key="2">
    <source>
        <dbReference type="ARBA" id="ARBA00006706"/>
    </source>
</evidence>
<keyword evidence="6" id="KW-0414">Isoprene biosynthesis</keyword>
<sequence>MNPALQEFINDTSLQVNRCLEGWTHPADAVAPRVTEAMRYSLMNGGKRIRPTLVYAAARAVSVPNEATLAGAGAVECIHAYSLIHDDLPAMDNDDLRRGKPTCHIAFDEATAILAGDGLQTLAFEKLSTIEDPATAVAMIRTLALASGDKGMVAGQMIDMESEGLQQAFTISHLEKIHRHKTGALIRAAVLMGARSVQASQEQTQSLIRYADAIGLAFQVQDDILDVISDTATLGKRQGADLEHEKATYVSLLGLREAREKARDLHATALSSLQSFASSADPLRWVADYIVTRSH</sequence>
<protein>
    <submittedName>
        <fullName evidence="8">Geranyltranstransferase</fullName>
        <ecNumber evidence="8">2.5.1.10</ecNumber>
    </submittedName>
</protein>
<dbReference type="SFLD" id="SFLDS00005">
    <property type="entry name" value="Isoprenoid_Synthase_Type_I"/>
    <property type="match status" value="1"/>
</dbReference>
<comment type="similarity">
    <text evidence="2 7">Belongs to the FPP/GGPP synthase family.</text>
</comment>
<dbReference type="GO" id="GO:0004337">
    <property type="term" value="F:(2E,6E)-farnesyl diphosphate synthase activity"/>
    <property type="evidence" value="ECO:0007669"/>
    <property type="project" value="UniProtKB-EC"/>
</dbReference>
<dbReference type="CDD" id="cd00685">
    <property type="entry name" value="Trans_IPPS_HT"/>
    <property type="match status" value="1"/>
</dbReference>
<dbReference type="PANTHER" id="PTHR43281">
    <property type="entry name" value="FARNESYL DIPHOSPHATE SYNTHASE"/>
    <property type="match status" value="1"/>
</dbReference>
<keyword evidence="9" id="KW-1185">Reference proteome</keyword>
<dbReference type="Proteomes" id="UP000009080">
    <property type="component" value="Chromosome"/>
</dbReference>
<organism evidence="8 9">
    <name type="scientific">Teredinibacter turnerae (strain ATCC 39867 / T7901)</name>
    <dbReference type="NCBI Taxonomy" id="377629"/>
    <lineage>
        <taxon>Bacteria</taxon>
        <taxon>Pseudomonadati</taxon>
        <taxon>Pseudomonadota</taxon>
        <taxon>Gammaproteobacteria</taxon>
        <taxon>Cellvibrionales</taxon>
        <taxon>Cellvibrionaceae</taxon>
        <taxon>Teredinibacter</taxon>
    </lineage>
</organism>
<accession>C5BPZ2</accession>
<dbReference type="OrthoDB" id="9805316at2"/>
<dbReference type="GO" id="GO:0046872">
    <property type="term" value="F:metal ion binding"/>
    <property type="evidence" value="ECO:0007669"/>
    <property type="project" value="UniProtKB-KW"/>
</dbReference>
<comment type="cofactor">
    <cofactor evidence="1">
        <name>Mg(2+)</name>
        <dbReference type="ChEBI" id="CHEBI:18420"/>
    </cofactor>
</comment>
<dbReference type="EC" id="2.5.1.10" evidence="8"/>
<dbReference type="SUPFAM" id="SSF48576">
    <property type="entry name" value="Terpenoid synthases"/>
    <property type="match status" value="1"/>
</dbReference>
<keyword evidence="5" id="KW-0460">Magnesium</keyword>